<organism evidence="8 9">
    <name type="scientific">Mannheimia succiniciproducens (strain KCTC 0769BP / MBEL55E)</name>
    <dbReference type="NCBI Taxonomy" id="221988"/>
    <lineage>
        <taxon>Bacteria</taxon>
        <taxon>Pseudomonadati</taxon>
        <taxon>Pseudomonadota</taxon>
        <taxon>Gammaproteobacteria</taxon>
        <taxon>Pasteurellales</taxon>
        <taxon>Pasteurellaceae</taxon>
        <taxon>Basfia</taxon>
    </lineage>
</organism>
<comment type="function">
    <text evidence="7">Provides the (R)-glutamate required for cell wall biosynthesis.</text>
</comment>
<evidence type="ECO:0000256" key="1">
    <source>
        <dbReference type="ARBA" id="ARBA00001602"/>
    </source>
</evidence>
<dbReference type="HAMAP" id="MF_00258">
    <property type="entry name" value="Glu_racemase"/>
    <property type="match status" value="1"/>
</dbReference>
<comment type="similarity">
    <text evidence="7">Belongs to the aspartate/glutamate racemases family.</text>
</comment>
<evidence type="ECO:0000256" key="2">
    <source>
        <dbReference type="ARBA" id="ARBA00013090"/>
    </source>
</evidence>
<dbReference type="EC" id="5.1.1.3" evidence="2 7"/>
<dbReference type="KEGG" id="msu:MS1734"/>
<evidence type="ECO:0000256" key="5">
    <source>
        <dbReference type="ARBA" id="ARBA00023235"/>
    </source>
</evidence>
<name>Q65RR9_MANSM</name>
<dbReference type="InterPro" id="IPR004391">
    <property type="entry name" value="Glu_race"/>
</dbReference>
<dbReference type="FunFam" id="3.40.50.1860:FF:000001">
    <property type="entry name" value="Glutamate racemase"/>
    <property type="match status" value="1"/>
</dbReference>
<dbReference type="PANTHER" id="PTHR21198">
    <property type="entry name" value="GLUTAMATE RACEMASE"/>
    <property type="match status" value="1"/>
</dbReference>
<dbReference type="Pfam" id="PF01177">
    <property type="entry name" value="Asp_Glu_race"/>
    <property type="match status" value="1"/>
</dbReference>
<dbReference type="PANTHER" id="PTHR21198:SF2">
    <property type="entry name" value="GLUTAMATE RACEMASE"/>
    <property type="match status" value="1"/>
</dbReference>
<feature type="binding site" evidence="7">
    <location>
        <begin position="191"/>
        <end position="192"/>
    </location>
    <ligand>
        <name>substrate</name>
    </ligand>
</feature>
<keyword evidence="9" id="KW-1185">Reference proteome</keyword>
<dbReference type="GO" id="GO:0008881">
    <property type="term" value="F:glutamate racemase activity"/>
    <property type="evidence" value="ECO:0007669"/>
    <property type="project" value="UniProtKB-UniRule"/>
</dbReference>
<dbReference type="GO" id="GO:0009252">
    <property type="term" value="P:peptidoglycan biosynthetic process"/>
    <property type="evidence" value="ECO:0007669"/>
    <property type="project" value="UniProtKB-UniRule"/>
</dbReference>
<keyword evidence="4 7" id="KW-0573">Peptidoglycan synthesis</keyword>
<dbReference type="Gene3D" id="3.40.50.1860">
    <property type="match status" value="2"/>
</dbReference>
<gene>
    <name evidence="7 8" type="primary">murI</name>
    <name evidence="8" type="ordered locus">MS1734</name>
</gene>
<sequence>MIMNTEIKPTILFFDSGVGGFSVYKEVKQLLPNAHYLYCFDNAFFPYSEKSEEVIIERTLTVCKKINEQYPLDAIVIACNTASTVVLPTLRQHFAIPIIGTVPAIKPAAEKSQTKHIGLLATKGTVKRTYVTSLIERYAQDCIVEKIGSTKLAEIAERKLHGESVDLIALRNELTPWIQLSDLDSVILGCTHFPLIKEEIQLCLPQVKFYFEPGTAIAKRVFDLLAGITPKDKTETDNCIFYTKHFELEDKFIQALRFWGFKNLKLLSILE</sequence>
<dbReference type="InterPro" id="IPR033134">
    <property type="entry name" value="Asp/Glu_racemase_AS_2"/>
</dbReference>
<comment type="pathway">
    <text evidence="7">Cell wall biogenesis; peptidoglycan biosynthesis.</text>
</comment>
<feature type="binding site" evidence="7">
    <location>
        <begin position="15"/>
        <end position="16"/>
    </location>
    <ligand>
        <name>substrate</name>
    </ligand>
</feature>
<proteinExistence type="inferred from homology"/>
<dbReference type="EMBL" id="AE016827">
    <property type="protein sequence ID" value="AAU38341.1"/>
    <property type="molecule type" value="Genomic_DNA"/>
</dbReference>
<comment type="catalytic activity">
    <reaction evidence="1 7">
        <text>L-glutamate = D-glutamate</text>
        <dbReference type="Rhea" id="RHEA:12813"/>
        <dbReference type="ChEBI" id="CHEBI:29985"/>
        <dbReference type="ChEBI" id="CHEBI:29986"/>
        <dbReference type="EC" id="5.1.1.3"/>
    </reaction>
</comment>
<dbReference type="STRING" id="221988.MS1734"/>
<feature type="binding site" evidence="7">
    <location>
        <begin position="47"/>
        <end position="48"/>
    </location>
    <ligand>
        <name>substrate</name>
    </ligand>
</feature>
<dbReference type="AlphaFoldDB" id="Q65RR9"/>
<dbReference type="NCBIfam" id="TIGR00067">
    <property type="entry name" value="glut_race"/>
    <property type="match status" value="1"/>
</dbReference>
<feature type="active site" description="Proton donor/acceptor" evidence="7">
    <location>
        <position position="190"/>
    </location>
</feature>
<dbReference type="PROSITE" id="PS00923">
    <property type="entry name" value="ASP_GLU_RACEMASE_1"/>
    <property type="match status" value="1"/>
</dbReference>
<dbReference type="InterPro" id="IPR018187">
    <property type="entry name" value="Asp/Glu_racemase_AS_1"/>
</dbReference>
<evidence type="ECO:0000256" key="4">
    <source>
        <dbReference type="ARBA" id="ARBA00022984"/>
    </source>
</evidence>
<dbReference type="Proteomes" id="UP000000607">
    <property type="component" value="Chromosome"/>
</dbReference>
<dbReference type="HOGENOM" id="CLU_052344_2_0_6"/>
<protein>
    <recommendedName>
        <fullName evidence="2 7">Glutamate racemase</fullName>
        <ecNumber evidence="2 7">5.1.1.3</ecNumber>
    </recommendedName>
</protein>
<evidence type="ECO:0000256" key="6">
    <source>
        <dbReference type="ARBA" id="ARBA00023316"/>
    </source>
</evidence>
<dbReference type="InterPro" id="IPR001920">
    <property type="entry name" value="Asp/Glu_race"/>
</dbReference>
<dbReference type="GO" id="GO:0008360">
    <property type="term" value="P:regulation of cell shape"/>
    <property type="evidence" value="ECO:0007669"/>
    <property type="project" value="UniProtKB-KW"/>
</dbReference>
<evidence type="ECO:0000256" key="3">
    <source>
        <dbReference type="ARBA" id="ARBA00022960"/>
    </source>
</evidence>
<keyword evidence="6 7" id="KW-0961">Cell wall biogenesis/degradation</keyword>
<dbReference type="SUPFAM" id="SSF53681">
    <property type="entry name" value="Aspartate/glutamate racemase"/>
    <property type="match status" value="2"/>
</dbReference>
<reference evidence="8 9" key="1">
    <citation type="journal article" date="2004" name="Nat. Biotechnol.">
        <title>The genome sequence of the capnophilic rumen bacterium Mannheimia succiniciproducens.</title>
        <authorList>
            <person name="Hong S.H."/>
            <person name="Kim J.S."/>
            <person name="Lee S.Y."/>
            <person name="In Y.H."/>
            <person name="Choi S.S."/>
            <person name="Rih J.-K."/>
            <person name="Kim C.H."/>
            <person name="Jeong H."/>
            <person name="Hur C.G."/>
            <person name="Kim J.J."/>
        </authorList>
    </citation>
    <scope>NUCLEOTIDE SEQUENCE [LARGE SCALE GENOMIC DNA]</scope>
    <source>
        <strain evidence="9">KCTC 0769BP / MBEL55E</strain>
    </source>
</reference>
<dbReference type="PROSITE" id="PS00924">
    <property type="entry name" value="ASP_GLU_RACEMASE_2"/>
    <property type="match status" value="1"/>
</dbReference>
<dbReference type="InterPro" id="IPR015942">
    <property type="entry name" value="Asp/Glu/hydantoin_racemase"/>
</dbReference>
<accession>Q65RR9</accession>
<feature type="binding site" evidence="7">
    <location>
        <begin position="80"/>
        <end position="81"/>
    </location>
    <ligand>
        <name>substrate</name>
    </ligand>
</feature>
<evidence type="ECO:0000313" key="9">
    <source>
        <dbReference type="Proteomes" id="UP000000607"/>
    </source>
</evidence>
<dbReference type="UniPathway" id="UPA00219"/>
<keyword evidence="3 7" id="KW-0133">Cell shape</keyword>
<dbReference type="eggNOG" id="COG0796">
    <property type="taxonomic scope" value="Bacteria"/>
</dbReference>
<evidence type="ECO:0000256" key="7">
    <source>
        <dbReference type="HAMAP-Rule" id="MF_00258"/>
    </source>
</evidence>
<dbReference type="GO" id="GO:0071555">
    <property type="term" value="P:cell wall organization"/>
    <property type="evidence" value="ECO:0007669"/>
    <property type="project" value="UniProtKB-KW"/>
</dbReference>
<evidence type="ECO:0000313" key="8">
    <source>
        <dbReference type="EMBL" id="AAU38341.1"/>
    </source>
</evidence>
<keyword evidence="5 7" id="KW-0413">Isomerase</keyword>
<feature type="active site" description="Proton donor/acceptor" evidence="7">
    <location>
        <position position="79"/>
    </location>
</feature>